<dbReference type="GO" id="GO:0030604">
    <property type="term" value="F:1-deoxy-D-xylulose-5-phosphate reductoisomerase activity"/>
    <property type="evidence" value="ECO:0007669"/>
    <property type="project" value="UniProtKB-EC"/>
</dbReference>
<keyword evidence="1" id="KW-0479">Metal-binding</keyword>
<dbReference type="InterPro" id="IPR026877">
    <property type="entry name" value="DXPR_C"/>
</dbReference>
<dbReference type="FunFam" id="1.10.1740.10:FF:000004">
    <property type="entry name" value="1-deoxy-D-xylulose 5-phosphate reductoisomerase"/>
    <property type="match status" value="1"/>
</dbReference>
<dbReference type="InterPro" id="IPR036169">
    <property type="entry name" value="DXPR_C_sf"/>
</dbReference>
<evidence type="ECO:0000313" key="7">
    <source>
        <dbReference type="EMBL" id="STI19678.1"/>
    </source>
</evidence>
<sequence length="83" mass="8913">MPETGDGGVRTRPGSGLPALNAANEITVAAFLAQQIRFTDIAALNLSVLEKMDMREPQCVDDVLSVDANAREVARKEVMRLAS</sequence>
<evidence type="ECO:0000313" key="8">
    <source>
        <dbReference type="Proteomes" id="UP000254159"/>
    </source>
</evidence>
<proteinExistence type="predicted"/>
<evidence type="ECO:0000256" key="5">
    <source>
        <dbReference type="ARBA" id="ARBA00023229"/>
    </source>
</evidence>
<organism evidence="7 8">
    <name type="scientific">Escherichia coli</name>
    <dbReference type="NCBI Taxonomy" id="562"/>
    <lineage>
        <taxon>Bacteria</taxon>
        <taxon>Pseudomonadati</taxon>
        <taxon>Pseudomonadota</taxon>
        <taxon>Gammaproteobacteria</taxon>
        <taxon>Enterobacterales</taxon>
        <taxon>Enterobacteriaceae</taxon>
        <taxon>Escherichia</taxon>
    </lineage>
</organism>
<keyword evidence="4" id="KW-0464">Manganese</keyword>
<feature type="domain" description="DXP reductoisomerase C-terminal" evidence="6">
    <location>
        <begin position="19"/>
        <end position="72"/>
    </location>
</feature>
<keyword evidence="7" id="KW-0413">Isomerase</keyword>
<protein>
    <submittedName>
        <fullName evidence="7">1-deoxy-D-xylulose 5-phosphate reductoisomerase</fullName>
        <ecNumber evidence="7">1.1.1.267</ecNumber>
    </submittedName>
</protein>
<dbReference type="GO" id="GO:0046872">
    <property type="term" value="F:metal ion binding"/>
    <property type="evidence" value="ECO:0007669"/>
    <property type="project" value="UniProtKB-KW"/>
</dbReference>
<evidence type="ECO:0000256" key="4">
    <source>
        <dbReference type="ARBA" id="ARBA00023211"/>
    </source>
</evidence>
<name>A0A376RNP3_ECOLX</name>
<keyword evidence="2" id="KW-0521">NADP</keyword>
<keyword evidence="3 7" id="KW-0560">Oxidoreductase</keyword>
<evidence type="ECO:0000256" key="1">
    <source>
        <dbReference type="ARBA" id="ARBA00022723"/>
    </source>
</evidence>
<evidence type="ECO:0000256" key="2">
    <source>
        <dbReference type="ARBA" id="ARBA00022857"/>
    </source>
</evidence>
<reference evidence="7 8" key="1">
    <citation type="submission" date="2018-06" db="EMBL/GenBank/DDBJ databases">
        <authorList>
            <consortium name="Pathogen Informatics"/>
            <person name="Doyle S."/>
        </authorList>
    </citation>
    <scope>NUCLEOTIDE SEQUENCE [LARGE SCALE GENOMIC DNA]</scope>
    <source>
        <strain evidence="7 8">NCTC10865</strain>
    </source>
</reference>
<evidence type="ECO:0000256" key="3">
    <source>
        <dbReference type="ARBA" id="ARBA00023002"/>
    </source>
</evidence>
<evidence type="ECO:0000259" key="6">
    <source>
        <dbReference type="Pfam" id="PF13288"/>
    </source>
</evidence>
<dbReference type="GO" id="GO:0016853">
    <property type="term" value="F:isomerase activity"/>
    <property type="evidence" value="ECO:0007669"/>
    <property type="project" value="UniProtKB-KW"/>
</dbReference>
<accession>A0A376RNP3</accession>
<gene>
    <name evidence="7" type="primary">dxr_1</name>
    <name evidence="7" type="ORF">NCTC10865_05061</name>
</gene>
<dbReference type="SUPFAM" id="SSF69055">
    <property type="entry name" value="1-deoxy-D-xylulose-5-phosphate reductoisomerase, C-terminal domain"/>
    <property type="match status" value="1"/>
</dbReference>
<keyword evidence="5" id="KW-0414">Isoprene biosynthesis</keyword>
<dbReference type="GO" id="GO:0008299">
    <property type="term" value="P:isoprenoid biosynthetic process"/>
    <property type="evidence" value="ECO:0007669"/>
    <property type="project" value="UniProtKB-KW"/>
</dbReference>
<dbReference type="Pfam" id="PF13288">
    <property type="entry name" value="DXPR_C"/>
    <property type="match status" value="1"/>
</dbReference>
<dbReference type="EC" id="1.1.1.267" evidence="7"/>
<dbReference type="AlphaFoldDB" id="A0A376RNP3"/>
<dbReference type="EMBL" id="UGCD01000002">
    <property type="protein sequence ID" value="STI19678.1"/>
    <property type="molecule type" value="Genomic_DNA"/>
</dbReference>
<dbReference type="Gene3D" id="1.10.1740.10">
    <property type="match status" value="1"/>
</dbReference>
<dbReference type="Proteomes" id="UP000254159">
    <property type="component" value="Unassembled WGS sequence"/>
</dbReference>